<proteinExistence type="inferred from homology"/>
<evidence type="ECO:0000256" key="3">
    <source>
        <dbReference type="ARBA" id="ARBA00022712"/>
    </source>
</evidence>
<dbReference type="GO" id="GO:0006400">
    <property type="term" value="P:tRNA modification"/>
    <property type="evidence" value="ECO:0007669"/>
    <property type="project" value="TreeGrafter"/>
</dbReference>
<protein>
    <submittedName>
        <fullName evidence="6">Uncharacterized protein</fullName>
    </submittedName>
</protein>
<dbReference type="Proteomes" id="UP000824120">
    <property type="component" value="Chromosome 4"/>
</dbReference>
<dbReference type="GO" id="GO:0009691">
    <property type="term" value="P:cytokinin biosynthetic process"/>
    <property type="evidence" value="ECO:0007669"/>
    <property type="project" value="UniProtKB-KW"/>
</dbReference>
<dbReference type="AlphaFoldDB" id="A0A9J5ZCL8"/>
<sequence>MPRAYTQGEIEPDSDFTTEDFCLQDKTQRIPIIVEGSDSYIEKLVEDPVFKFKYKYDTYFIWIDVEQPFLNRRVDMRVDEMVNAGLVDEVRQIVIPDAKYTKRI</sequence>
<dbReference type="OrthoDB" id="1303856at2759"/>
<organism evidence="6 7">
    <name type="scientific">Solanum commersonii</name>
    <name type="common">Commerson's wild potato</name>
    <name type="synonym">Commerson's nightshade</name>
    <dbReference type="NCBI Taxonomy" id="4109"/>
    <lineage>
        <taxon>Eukaryota</taxon>
        <taxon>Viridiplantae</taxon>
        <taxon>Streptophyta</taxon>
        <taxon>Embryophyta</taxon>
        <taxon>Tracheophyta</taxon>
        <taxon>Spermatophyta</taxon>
        <taxon>Magnoliopsida</taxon>
        <taxon>eudicotyledons</taxon>
        <taxon>Gunneridae</taxon>
        <taxon>Pentapetalae</taxon>
        <taxon>asterids</taxon>
        <taxon>lamiids</taxon>
        <taxon>Solanales</taxon>
        <taxon>Solanaceae</taxon>
        <taxon>Solanoideae</taxon>
        <taxon>Solaneae</taxon>
        <taxon>Solanum</taxon>
    </lineage>
</organism>
<dbReference type="GO" id="GO:0005524">
    <property type="term" value="F:ATP binding"/>
    <property type="evidence" value="ECO:0007669"/>
    <property type="project" value="UniProtKB-KW"/>
</dbReference>
<dbReference type="PANTHER" id="PTHR11088:SF73">
    <property type="entry name" value="PHOSPHORIBULOKINASE_URIDINE KINASE DOMAIN-CONTAINING PROTEIN"/>
    <property type="match status" value="1"/>
</dbReference>
<dbReference type="GO" id="GO:0005739">
    <property type="term" value="C:mitochondrion"/>
    <property type="evidence" value="ECO:0007669"/>
    <property type="project" value="TreeGrafter"/>
</dbReference>
<gene>
    <name evidence="6" type="ORF">H5410_020889</name>
</gene>
<comment type="similarity">
    <text evidence="1">Belongs to the IPP transferase family.</text>
</comment>
<evidence type="ECO:0000256" key="1">
    <source>
        <dbReference type="ARBA" id="ARBA00005842"/>
    </source>
</evidence>
<evidence type="ECO:0000256" key="5">
    <source>
        <dbReference type="ARBA" id="ARBA00022840"/>
    </source>
</evidence>
<dbReference type="GO" id="GO:0052381">
    <property type="term" value="F:tRNA dimethylallyltransferase activity"/>
    <property type="evidence" value="ECO:0007669"/>
    <property type="project" value="TreeGrafter"/>
</dbReference>
<evidence type="ECO:0000313" key="7">
    <source>
        <dbReference type="Proteomes" id="UP000824120"/>
    </source>
</evidence>
<dbReference type="EMBL" id="JACXVP010000004">
    <property type="protein sequence ID" value="KAG5609608.1"/>
    <property type="molecule type" value="Genomic_DNA"/>
</dbReference>
<keyword evidence="5" id="KW-0067">ATP-binding</keyword>
<evidence type="ECO:0000313" key="6">
    <source>
        <dbReference type="EMBL" id="KAG5609608.1"/>
    </source>
</evidence>
<dbReference type="Gene3D" id="3.40.50.300">
    <property type="entry name" value="P-loop containing nucleotide triphosphate hydrolases"/>
    <property type="match status" value="1"/>
</dbReference>
<evidence type="ECO:0000256" key="2">
    <source>
        <dbReference type="ARBA" id="ARBA00022679"/>
    </source>
</evidence>
<dbReference type="InterPro" id="IPR039657">
    <property type="entry name" value="Dimethylallyltransferase"/>
</dbReference>
<dbReference type="Gene3D" id="1.10.287.890">
    <property type="entry name" value="Crystal structure of tRNA isopentenylpyrophosphate transferase (bh2366) domain"/>
    <property type="match status" value="1"/>
</dbReference>
<keyword evidence="4" id="KW-0547">Nucleotide-binding</keyword>
<evidence type="ECO:0000256" key="4">
    <source>
        <dbReference type="ARBA" id="ARBA00022741"/>
    </source>
</evidence>
<dbReference type="InterPro" id="IPR027417">
    <property type="entry name" value="P-loop_NTPase"/>
</dbReference>
<comment type="caution">
    <text evidence="6">The sequence shown here is derived from an EMBL/GenBank/DDBJ whole genome shotgun (WGS) entry which is preliminary data.</text>
</comment>
<dbReference type="Pfam" id="PF01715">
    <property type="entry name" value="IPPT"/>
    <property type="match status" value="1"/>
</dbReference>
<keyword evidence="7" id="KW-1185">Reference proteome</keyword>
<dbReference type="PANTHER" id="PTHR11088">
    <property type="entry name" value="TRNA DIMETHYLALLYLTRANSFERASE"/>
    <property type="match status" value="1"/>
</dbReference>
<keyword evidence="3" id="KW-0203">Cytokinin biosynthesis</keyword>
<name>A0A9J5ZCL8_SOLCO</name>
<reference evidence="6 7" key="1">
    <citation type="submission" date="2020-09" db="EMBL/GenBank/DDBJ databases">
        <title>De no assembly of potato wild relative species, Solanum commersonii.</title>
        <authorList>
            <person name="Cho K."/>
        </authorList>
    </citation>
    <scope>NUCLEOTIDE SEQUENCE [LARGE SCALE GENOMIC DNA]</scope>
    <source>
        <strain evidence="6">LZ3.2</strain>
        <tissue evidence="6">Leaf</tissue>
    </source>
</reference>
<keyword evidence="2" id="KW-0808">Transferase</keyword>
<accession>A0A9J5ZCL8</accession>